<keyword evidence="2" id="KW-1185">Reference proteome</keyword>
<accession>A0AAD8A578</accession>
<evidence type="ECO:0000313" key="1">
    <source>
        <dbReference type="EMBL" id="KAJ9592684.1"/>
    </source>
</evidence>
<evidence type="ECO:0000313" key="2">
    <source>
        <dbReference type="Proteomes" id="UP001233999"/>
    </source>
</evidence>
<sequence length="88" mass="10246">MDVQFTYNDEEQTQKCGDVSFRPFDPVTVQLSLDRSNLQHEKLVFKLVYPHIPGFSVPTLDSAKRKEKTLRDEMGKNREMLEAKINES</sequence>
<dbReference type="Proteomes" id="UP001233999">
    <property type="component" value="Unassembled WGS sequence"/>
</dbReference>
<reference evidence="1" key="2">
    <citation type="submission" date="2023-05" db="EMBL/GenBank/DDBJ databases">
        <authorList>
            <person name="Fouks B."/>
        </authorList>
    </citation>
    <scope>NUCLEOTIDE SEQUENCE</scope>
    <source>
        <strain evidence="1">Stay&amp;Tobe</strain>
        <tissue evidence="1">Testes</tissue>
    </source>
</reference>
<organism evidence="1 2">
    <name type="scientific">Diploptera punctata</name>
    <name type="common">Pacific beetle cockroach</name>
    <dbReference type="NCBI Taxonomy" id="6984"/>
    <lineage>
        <taxon>Eukaryota</taxon>
        <taxon>Metazoa</taxon>
        <taxon>Ecdysozoa</taxon>
        <taxon>Arthropoda</taxon>
        <taxon>Hexapoda</taxon>
        <taxon>Insecta</taxon>
        <taxon>Pterygota</taxon>
        <taxon>Neoptera</taxon>
        <taxon>Polyneoptera</taxon>
        <taxon>Dictyoptera</taxon>
        <taxon>Blattodea</taxon>
        <taxon>Blaberoidea</taxon>
        <taxon>Blaberidae</taxon>
        <taxon>Diplopterinae</taxon>
        <taxon>Diploptera</taxon>
    </lineage>
</organism>
<dbReference type="AlphaFoldDB" id="A0AAD8A578"/>
<feature type="non-terminal residue" evidence="1">
    <location>
        <position position="88"/>
    </location>
</feature>
<reference evidence="1" key="1">
    <citation type="journal article" date="2023" name="IScience">
        <title>Live-bearing cockroach genome reveals convergent evolutionary mechanisms linked to viviparity in insects and beyond.</title>
        <authorList>
            <person name="Fouks B."/>
            <person name="Harrison M.C."/>
            <person name="Mikhailova A.A."/>
            <person name="Marchal E."/>
            <person name="English S."/>
            <person name="Carruthers M."/>
            <person name="Jennings E.C."/>
            <person name="Chiamaka E.L."/>
            <person name="Frigard R.A."/>
            <person name="Pippel M."/>
            <person name="Attardo G.M."/>
            <person name="Benoit J.B."/>
            <person name="Bornberg-Bauer E."/>
            <person name="Tobe S.S."/>
        </authorList>
    </citation>
    <scope>NUCLEOTIDE SEQUENCE</scope>
    <source>
        <strain evidence="1">Stay&amp;Tobe</strain>
    </source>
</reference>
<dbReference type="EMBL" id="JASPKZ010003816">
    <property type="protein sequence ID" value="KAJ9592684.1"/>
    <property type="molecule type" value="Genomic_DNA"/>
</dbReference>
<proteinExistence type="predicted"/>
<protein>
    <submittedName>
        <fullName evidence="1">Uncharacterized protein</fullName>
    </submittedName>
</protein>
<name>A0AAD8A578_DIPPU</name>
<comment type="caution">
    <text evidence="1">The sequence shown here is derived from an EMBL/GenBank/DDBJ whole genome shotgun (WGS) entry which is preliminary data.</text>
</comment>
<gene>
    <name evidence="1" type="ORF">L9F63_015656</name>
</gene>